<dbReference type="InterPro" id="IPR016047">
    <property type="entry name" value="M23ase_b-sheet_dom"/>
</dbReference>
<accession>A0ABW4WWG6</accession>
<evidence type="ECO:0000313" key="3">
    <source>
        <dbReference type="EMBL" id="MFD2066571.1"/>
    </source>
</evidence>
<dbReference type="Gene3D" id="2.70.70.10">
    <property type="entry name" value="Glucose Permease (Domain IIA)"/>
    <property type="match status" value="1"/>
</dbReference>
<evidence type="ECO:0000259" key="2">
    <source>
        <dbReference type="Pfam" id="PF08239"/>
    </source>
</evidence>
<dbReference type="EMBL" id="JBHUHV010000020">
    <property type="protein sequence ID" value="MFD2066571.1"/>
    <property type="molecule type" value="Genomic_DNA"/>
</dbReference>
<reference evidence="4" key="1">
    <citation type="journal article" date="2019" name="Int. J. Syst. Evol. Microbiol.">
        <title>The Global Catalogue of Microorganisms (GCM) 10K type strain sequencing project: providing services to taxonomists for standard genome sequencing and annotation.</title>
        <authorList>
            <consortium name="The Broad Institute Genomics Platform"/>
            <consortium name="The Broad Institute Genome Sequencing Center for Infectious Disease"/>
            <person name="Wu L."/>
            <person name="Ma J."/>
        </authorList>
    </citation>
    <scope>NUCLEOTIDE SEQUENCE [LARGE SCALE GENOMIC DNA]</scope>
    <source>
        <strain evidence="4">JCM 16545</strain>
    </source>
</reference>
<dbReference type="SUPFAM" id="SSF51261">
    <property type="entry name" value="Duplicated hybrid motif"/>
    <property type="match status" value="1"/>
</dbReference>
<gene>
    <name evidence="3" type="ORF">ACFSKU_06710</name>
</gene>
<dbReference type="InterPro" id="IPR050570">
    <property type="entry name" value="Cell_wall_metabolism_enzyme"/>
</dbReference>
<keyword evidence="4" id="KW-1185">Reference proteome</keyword>
<dbReference type="CDD" id="cd12797">
    <property type="entry name" value="M23_peptidase"/>
    <property type="match status" value="1"/>
</dbReference>
<feature type="domain" description="M23ase beta-sheet core" evidence="1">
    <location>
        <begin position="207"/>
        <end position="300"/>
    </location>
</feature>
<dbReference type="Proteomes" id="UP001597369">
    <property type="component" value="Unassembled WGS sequence"/>
</dbReference>
<dbReference type="PROSITE" id="PS51257">
    <property type="entry name" value="PROKAR_LIPOPROTEIN"/>
    <property type="match status" value="1"/>
</dbReference>
<dbReference type="Pfam" id="PF08239">
    <property type="entry name" value="SH3_3"/>
    <property type="match status" value="1"/>
</dbReference>
<evidence type="ECO:0000313" key="4">
    <source>
        <dbReference type="Proteomes" id="UP001597369"/>
    </source>
</evidence>
<name>A0ABW4WWG6_9BACT</name>
<organism evidence="3 4">
    <name type="scientific">Pontibacter silvestris</name>
    <dbReference type="NCBI Taxonomy" id="2305183"/>
    <lineage>
        <taxon>Bacteria</taxon>
        <taxon>Pseudomonadati</taxon>
        <taxon>Bacteroidota</taxon>
        <taxon>Cytophagia</taxon>
        <taxon>Cytophagales</taxon>
        <taxon>Hymenobacteraceae</taxon>
        <taxon>Pontibacter</taxon>
    </lineage>
</organism>
<feature type="domain" description="SH3b" evidence="2">
    <location>
        <begin position="337"/>
        <end position="386"/>
    </location>
</feature>
<protein>
    <submittedName>
        <fullName evidence="3">Peptidoglycan DD-metalloendopeptidase family protein</fullName>
    </submittedName>
</protein>
<dbReference type="RefSeq" id="WP_229962531.1">
    <property type="nucleotide sequence ID" value="NZ_JAJJWI010000025.1"/>
</dbReference>
<sequence length="458" mass="50702">MHKQNIKLVQLTIYSCILLLLASCGKQQTLRRVFKKETPYQQYLSSLKSAKLDHTELGRSWIEAGQDALQDSLTVTLPFKETGYIAAEEPKAASYRFKAERGQKVVVNLETRSRNEGKVFMDMFEVLATQGKEPKLVAYTDTASNTIEYEIDDELMHLLRIQPELLQSVQYTITIKSQPVLAFPVLGKSSRNIASIWGDPRDAGARRHEGIDIFATRGTPAIASVAGYVSRVQETPRGGKVVWLSDTKHHQSLYYAHLDKQLVQAGQHVNIGDTLGLIGNTGNAITTNPHLHFGIYRYGQGATNPYPYVHEPSQTPSTIKSDLSTLGGWVRISPKLANVRLMPTTKSNVYMSLPQHTPLQVLGGTSNWYRVQLPNKVEAYVSASVVENISQPVRYESLAKQTDLLDEAHPLAAAKDSLSAGTSVAVLASFNDYRLVRNNDGETGWIYTGQQASLSAGR</sequence>
<comment type="caution">
    <text evidence="3">The sequence shown here is derived from an EMBL/GenBank/DDBJ whole genome shotgun (WGS) entry which is preliminary data.</text>
</comment>
<dbReference type="Pfam" id="PF01551">
    <property type="entry name" value="Peptidase_M23"/>
    <property type="match status" value="1"/>
</dbReference>
<dbReference type="PANTHER" id="PTHR21666:SF268">
    <property type="entry name" value="PEPTIDASE M23 DOMAIN-CONTAINING PROTEIN"/>
    <property type="match status" value="1"/>
</dbReference>
<proteinExistence type="predicted"/>
<dbReference type="InterPro" id="IPR011055">
    <property type="entry name" value="Dup_hybrid_motif"/>
</dbReference>
<evidence type="ECO:0000259" key="1">
    <source>
        <dbReference type="Pfam" id="PF01551"/>
    </source>
</evidence>
<dbReference type="PANTHER" id="PTHR21666">
    <property type="entry name" value="PEPTIDASE-RELATED"/>
    <property type="match status" value="1"/>
</dbReference>
<dbReference type="Gene3D" id="2.30.30.40">
    <property type="entry name" value="SH3 Domains"/>
    <property type="match status" value="1"/>
</dbReference>
<dbReference type="InterPro" id="IPR003646">
    <property type="entry name" value="SH3-like_bac-type"/>
</dbReference>